<dbReference type="AlphaFoldDB" id="A0AAN8E4L0"/>
<dbReference type="EMBL" id="JAULUE010000070">
    <property type="protein sequence ID" value="KAK5931485.1"/>
    <property type="molecule type" value="Genomic_DNA"/>
</dbReference>
<feature type="region of interest" description="Disordered" evidence="1">
    <location>
        <begin position="43"/>
        <end position="95"/>
    </location>
</feature>
<sequence>MKGDASKETKDIFKTPTAALTAYPTACHTPGYWAGTRALPTPPGTASRAPHNAYTYSVPHLPAPPLHPPPYDRKTTTPASTGGPPPRPHAGVGWTDASHMAAPYLPPNPPRVYPRLPYSHHRGSLPAHGVFRYGPTRRPLQTTPLGRRYATRPPQCEGTPWTPPAKTSHHTPNPTRLAPATGPPPPARHTPRTTLTMPADVPLRQPTKKKPPPHPRTPPARRT</sequence>
<feature type="region of interest" description="Disordered" evidence="1">
    <location>
        <begin position="127"/>
        <end position="223"/>
    </location>
</feature>
<dbReference type="Proteomes" id="UP001335648">
    <property type="component" value="Unassembled WGS sequence"/>
</dbReference>
<reference evidence="2 3" key="1">
    <citation type="journal article" date="2023" name="Mol. Biol. Evol.">
        <title>Genomics of Secondarily Temperate Adaptation in the Only Non-Antarctic Icefish.</title>
        <authorList>
            <person name="Rivera-Colon A.G."/>
            <person name="Rayamajhi N."/>
            <person name="Minhas B.F."/>
            <person name="Madrigal G."/>
            <person name="Bilyk K.T."/>
            <person name="Yoon V."/>
            <person name="Hune M."/>
            <person name="Gregory S."/>
            <person name="Cheng C.H.C."/>
            <person name="Catchen J.M."/>
        </authorList>
    </citation>
    <scope>NUCLEOTIDE SEQUENCE [LARGE SCALE GENOMIC DNA]</scope>
    <source>
        <strain evidence="2">JC2023a</strain>
    </source>
</reference>
<protein>
    <submittedName>
        <fullName evidence="2">Uncharacterized protein</fullName>
    </submittedName>
</protein>
<proteinExistence type="predicted"/>
<evidence type="ECO:0000256" key="1">
    <source>
        <dbReference type="SAM" id="MobiDB-lite"/>
    </source>
</evidence>
<feature type="compositionally biased region" description="Basic residues" evidence="1">
    <location>
        <begin position="206"/>
        <end position="223"/>
    </location>
</feature>
<gene>
    <name evidence="2" type="ORF">CesoFtcFv8_000202</name>
</gene>
<evidence type="ECO:0000313" key="3">
    <source>
        <dbReference type="Proteomes" id="UP001335648"/>
    </source>
</evidence>
<accession>A0AAN8E4L0</accession>
<keyword evidence="3" id="KW-1185">Reference proteome</keyword>
<comment type="caution">
    <text evidence="2">The sequence shown here is derived from an EMBL/GenBank/DDBJ whole genome shotgun (WGS) entry which is preliminary data.</text>
</comment>
<evidence type="ECO:0000313" key="2">
    <source>
        <dbReference type="EMBL" id="KAK5931485.1"/>
    </source>
</evidence>
<name>A0AAN8E4L0_9TELE</name>
<organism evidence="2 3">
    <name type="scientific">Champsocephalus esox</name>
    <name type="common">pike icefish</name>
    <dbReference type="NCBI Taxonomy" id="159716"/>
    <lineage>
        <taxon>Eukaryota</taxon>
        <taxon>Metazoa</taxon>
        <taxon>Chordata</taxon>
        <taxon>Craniata</taxon>
        <taxon>Vertebrata</taxon>
        <taxon>Euteleostomi</taxon>
        <taxon>Actinopterygii</taxon>
        <taxon>Neopterygii</taxon>
        <taxon>Teleostei</taxon>
        <taxon>Neoteleostei</taxon>
        <taxon>Acanthomorphata</taxon>
        <taxon>Eupercaria</taxon>
        <taxon>Perciformes</taxon>
        <taxon>Notothenioidei</taxon>
        <taxon>Channichthyidae</taxon>
        <taxon>Champsocephalus</taxon>
    </lineage>
</organism>